<name>A0A6J1FJF0_CUCMO</name>
<dbReference type="InterPro" id="IPR057207">
    <property type="entry name" value="FBXL15_LRR"/>
</dbReference>
<dbReference type="InterPro" id="IPR001810">
    <property type="entry name" value="F-box_dom"/>
</dbReference>
<dbReference type="SUPFAM" id="SSF52047">
    <property type="entry name" value="RNI-like"/>
    <property type="match status" value="2"/>
</dbReference>
<dbReference type="FunFam" id="3.80.10.10:FF:000595">
    <property type="entry name" value="EIN3-binding F-box protein 1"/>
    <property type="match status" value="1"/>
</dbReference>
<gene>
    <name evidence="8" type="primary">LOC111446279</name>
</gene>
<sequence length="639" mass="68981">MSKLYEYSGSEDFCPGSSMYTNPKDSSLFLSLPHHVDLYFPPRKRSRITAPFVFGSKANVSIDILPDECLFEIFRRLPGGKERSVCASVSKKWLMLLSTISCHELKSENEAASKEAEDIEIESDGYLSRRLEGKNATDLRLAAAAVGTASRGGLGKLVIRGNNQISKVTDLGLKAISRGCQSLRALSLWNLSSIGDEGLCEIAKVSHQLEKLDLCKCPAVSDKAVIEIARNCPKLTDITIESCARIGNESMRAIGQYCPKLKSIAIKDCSLVGDQGIASLLSLNTCALNKVKLQALNISDVSLAVIGHYGKAVTDLALTDLKNLSEKGFWVMGNGHGLQKLKSFTISSCNGVTDMGLESVGKGTPNLKHFCLRKCSFLSDNGVVAFTKAARSLECMQLEECHRITQFGFFGVLLNCSTNLKALSLISCLGIKDVSSELPIQASSGSLRSLTVRNCHGFGNRNLALLGKLCPRLQNVDFSGLVGIDCCGFLAWLQNCQSGLVKINVSGCVNLTDKVVSSIIKHHGWTLEMLNLNGCRKITDAILTSIANNCPLLSDLDVSKCSITDSGIATLARSTQLNLQIFSVSSCSFVSDKSLADLIKLGETLMGLNIQHCNAISSSTVDLLVGQLWRSSTPWRSVA</sequence>
<keyword evidence="7" id="KW-1185">Reference proteome</keyword>
<organism evidence="7 8">
    <name type="scientific">Cucurbita moschata</name>
    <name type="common">Winter crookneck squash</name>
    <name type="synonym">Cucurbita pepo var. moschata</name>
    <dbReference type="NCBI Taxonomy" id="3662"/>
    <lineage>
        <taxon>Eukaryota</taxon>
        <taxon>Viridiplantae</taxon>
        <taxon>Streptophyta</taxon>
        <taxon>Embryophyta</taxon>
        <taxon>Tracheophyta</taxon>
        <taxon>Spermatophyta</taxon>
        <taxon>Magnoliopsida</taxon>
        <taxon>eudicotyledons</taxon>
        <taxon>Gunneridae</taxon>
        <taxon>Pentapetalae</taxon>
        <taxon>rosids</taxon>
        <taxon>fabids</taxon>
        <taxon>Cucurbitales</taxon>
        <taxon>Cucurbitaceae</taxon>
        <taxon>Cucurbiteae</taxon>
        <taxon>Cucurbita</taxon>
    </lineage>
</organism>
<protein>
    <submittedName>
        <fullName evidence="8">EIN3-binding F-box protein 1-like isoform X1</fullName>
    </submittedName>
</protein>
<dbReference type="Gene3D" id="3.80.10.10">
    <property type="entry name" value="Ribonuclease Inhibitor"/>
    <property type="match status" value="3"/>
</dbReference>
<dbReference type="InterPro" id="IPR036047">
    <property type="entry name" value="F-box-like_dom_sf"/>
</dbReference>
<dbReference type="PANTHER" id="PTHR13318">
    <property type="entry name" value="PARTNER OF PAIRED, ISOFORM B-RELATED"/>
    <property type="match status" value="1"/>
</dbReference>
<keyword evidence="3" id="KW-0936">Ethylene signaling pathway</keyword>
<dbReference type="AlphaFoldDB" id="A0A6J1FJF0"/>
<proteinExistence type="predicted"/>
<dbReference type="Pfam" id="PF25372">
    <property type="entry name" value="DUF7885"/>
    <property type="match status" value="3"/>
</dbReference>
<dbReference type="GO" id="GO:0010105">
    <property type="term" value="P:negative regulation of ethylene-activated signaling pathway"/>
    <property type="evidence" value="ECO:0007669"/>
    <property type="project" value="UniProtKB-ARBA"/>
</dbReference>
<dbReference type="SMART" id="SM00256">
    <property type="entry name" value="FBOX"/>
    <property type="match status" value="1"/>
</dbReference>
<accession>A0A6J1FJF0</accession>
<dbReference type="GO" id="GO:0009873">
    <property type="term" value="P:ethylene-activated signaling pathway"/>
    <property type="evidence" value="ECO:0007669"/>
    <property type="project" value="UniProtKB-KW"/>
</dbReference>
<evidence type="ECO:0000256" key="3">
    <source>
        <dbReference type="ARBA" id="ARBA00022745"/>
    </source>
</evidence>
<dbReference type="SMART" id="SM00367">
    <property type="entry name" value="LRR_CC"/>
    <property type="match status" value="12"/>
</dbReference>
<evidence type="ECO:0000256" key="1">
    <source>
        <dbReference type="ARBA" id="ARBA00004123"/>
    </source>
</evidence>
<dbReference type="GO" id="GO:0031146">
    <property type="term" value="P:SCF-dependent proteasomal ubiquitin-dependent protein catabolic process"/>
    <property type="evidence" value="ECO:0007669"/>
    <property type="project" value="TreeGrafter"/>
</dbReference>
<evidence type="ECO:0000259" key="6">
    <source>
        <dbReference type="SMART" id="SM00256"/>
    </source>
</evidence>
<dbReference type="Gene3D" id="1.20.1280.50">
    <property type="match status" value="1"/>
</dbReference>
<evidence type="ECO:0000256" key="5">
    <source>
        <dbReference type="ARBA" id="ARBA00023242"/>
    </source>
</evidence>
<reference evidence="8" key="1">
    <citation type="submission" date="2025-08" db="UniProtKB">
        <authorList>
            <consortium name="RefSeq"/>
        </authorList>
    </citation>
    <scope>IDENTIFICATION</scope>
    <source>
        <tissue evidence="8">Young leaves</tissue>
    </source>
</reference>
<dbReference type="InterPro" id="IPR032675">
    <property type="entry name" value="LRR_dom_sf"/>
</dbReference>
<comment type="subcellular location">
    <subcellularLocation>
        <location evidence="1">Nucleus</location>
    </subcellularLocation>
</comment>
<dbReference type="GeneID" id="111446279"/>
<evidence type="ECO:0000256" key="2">
    <source>
        <dbReference type="ARBA" id="ARBA00004906"/>
    </source>
</evidence>
<evidence type="ECO:0000313" key="7">
    <source>
        <dbReference type="Proteomes" id="UP000504609"/>
    </source>
</evidence>
<dbReference type="RefSeq" id="XP_022940786.1">
    <property type="nucleotide sequence ID" value="XM_023085018.1"/>
</dbReference>
<keyword evidence="5" id="KW-0539">Nucleus</keyword>
<dbReference type="FunFam" id="3.80.10.10:FF:000451">
    <property type="entry name" value="EIN3-binding F-box protein 1"/>
    <property type="match status" value="1"/>
</dbReference>
<evidence type="ECO:0000313" key="8">
    <source>
        <dbReference type="RefSeq" id="XP_022940786.1"/>
    </source>
</evidence>
<dbReference type="InterPro" id="IPR006553">
    <property type="entry name" value="Leu-rich_rpt_Cys-con_subtyp"/>
</dbReference>
<dbReference type="GO" id="GO:0005634">
    <property type="term" value="C:nucleus"/>
    <property type="evidence" value="ECO:0007669"/>
    <property type="project" value="UniProtKB-SubCell"/>
</dbReference>
<feature type="domain" description="F-box" evidence="6">
    <location>
        <begin position="65"/>
        <end position="106"/>
    </location>
</feature>
<dbReference type="FunFam" id="3.80.10.10:FF:000473">
    <property type="entry name" value="EIN3-binding F-box protein 1"/>
    <property type="match status" value="1"/>
</dbReference>
<keyword evidence="4" id="KW-0833">Ubl conjugation pathway</keyword>
<dbReference type="SUPFAM" id="SSF81383">
    <property type="entry name" value="F-box domain"/>
    <property type="match status" value="1"/>
</dbReference>
<dbReference type="Pfam" id="PF00646">
    <property type="entry name" value="F-box"/>
    <property type="match status" value="1"/>
</dbReference>
<dbReference type="KEGG" id="cmos:111446279"/>
<comment type="pathway">
    <text evidence="2">Protein modification; protein ubiquitination.</text>
</comment>
<evidence type="ECO:0000256" key="4">
    <source>
        <dbReference type="ARBA" id="ARBA00022786"/>
    </source>
</evidence>
<dbReference type="GO" id="GO:0019005">
    <property type="term" value="C:SCF ubiquitin ligase complex"/>
    <property type="evidence" value="ECO:0007669"/>
    <property type="project" value="TreeGrafter"/>
</dbReference>
<dbReference type="Proteomes" id="UP000504609">
    <property type="component" value="Unplaced"/>
</dbReference>